<dbReference type="CDD" id="cd03693">
    <property type="entry name" value="EF1_alpha_II"/>
    <property type="match status" value="1"/>
</dbReference>
<organism evidence="10 11">
    <name type="scientific">Ceratopteris richardii</name>
    <name type="common">Triangle waterfern</name>
    <dbReference type="NCBI Taxonomy" id="49495"/>
    <lineage>
        <taxon>Eukaryota</taxon>
        <taxon>Viridiplantae</taxon>
        <taxon>Streptophyta</taxon>
        <taxon>Embryophyta</taxon>
        <taxon>Tracheophyta</taxon>
        <taxon>Polypodiopsida</taxon>
        <taxon>Polypodiidae</taxon>
        <taxon>Polypodiales</taxon>
        <taxon>Pteridineae</taxon>
        <taxon>Pteridaceae</taxon>
        <taxon>Parkerioideae</taxon>
        <taxon>Ceratopteris</taxon>
    </lineage>
</organism>
<name>A0A8T2U5V6_CERRI</name>
<dbReference type="FunFam" id="2.40.30.10:FF:000005">
    <property type="entry name" value="Elongation factor 1-alpha"/>
    <property type="match status" value="1"/>
</dbReference>
<dbReference type="Gene3D" id="2.40.30.10">
    <property type="entry name" value="Translation factors"/>
    <property type="match status" value="2"/>
</dbReference>
<dbReference type="OrthoDB" id="1846924at2759"/>
<evidence type="ECO:0008006" key="12">
    <source>
        <dbReference type="Google" id="ProtNLM"/>
    </source>
</evidence>
<comment type="subcellular location">
    <subcellularLocation>
        <location evidence="1">Cytoplasm</location>
    </subcellularLocation>
</comment>
<keyword evidence="7" id="KW-0342">GTP-binding</keyword>
<reference evidence="10" key="1">
    <citation type="submission" date="2021-08" db="EMBL/GenBank/DDBJ databases">
        <title>WGS assembly of Ceratopteris richardii.</title>
        <authorList>
            <person name="Marchant D.B."/>
            <person name="Chen G."/>
            <person name="Jenkins J."/>
            <person name="Shu S."/>
            <person name="Leebens-Mack J."/>
            <person name="Grimwood J."/>
            <person name="Schmutz J."/>
            <person name="Soltis P."/>
            <person name="Soltis D."/>
            <person name="Chen Z.-H."/>
        </authorList>
    </citation>
    <scope>NUCLEOTIDE SEQUENCE</scope>
    <source>
        <strain evidence="10">Whitten #5841</strain>
        <tissue evidence="10">Leaf</tissue>
    </source>
</reference>
<dbReference type="InterPro" id="IPR054696">
    <property type="entry name" value="GTP-eEF1A_C"/>
</dbReference>
<dbReference type="AlphaFoldDB" id="A0A8T2U5V6"/>
<sequence>MIERSSNLDWYKGPTLLEALDMIQEPKRPSDKPLRLPLQDVYKIGGIGTVPVGRVETGVLKPGMVVTFAPTGLTTEVKSVEMHHEALTEALPGDNVGFNVKNVAVKDLKRGFVASDSKNDPAKEAANFTSQVIIMNHPGQIGNGYAPVLDCHTSHIAVKFAEILTKIDRRSGKELEKEPKFLKNGDAGFVKMIPTKPMTVETFAEYPPLGRFAVRDMRQTVAVGVIKAVEKKEASGAKVTKSAAKKK</sequence>
<dbReference type="InterPro" id="IPR004161">
    <property type="entry name" value="EFTu-like_2"/>
</dbReference>
<evidence type="ECO:0000256" key="1">
    <source>
        <dbReference type="ARBA" id="ARBA00004496"/>
    </source>
</evidence>
<feature type="domain" description="Translation elongation factor EFTu-like" evidence="8">
    <location>
        <begin position="48"/>
        <end position="113"/>
    </location>
</feature>
<evidence type="ECO:0000313" key="11">
    <source>
        <dbReference type="Proteomes" id="UP000825935"/>
    </source>
</evidence>
<dbReference type="Proteomes" id="UP000825935">
    <property type="component" value="Chromosome 9"/>
</dbReference>
<evidence type="ECO:0000256" key="3">
    <source>
        <dbReference type="ARBA" id="ARBA00022490"/>
    </source>
</evidence>
<accession>A0A8T2U5V6</accession>
<evidence type="ECO:0000256" key="2">
    <source>
        <dbReference type="ARBA" id="ARBA00007249"/>
    </source>
</evidence>
<dbReference type="Pfam" id="PF22594">
    <property type="entry name" value="GTP-eEF1A_C"/>
    <property type="match status" value="1"/>
</dbReference>
<evidence type="ECO:0000256" key="5">
    <source>
        <dbReference type="ARBA" id="ARBA00022768"/>
    </source>
</evidence>
<keyword evidence="4" id="KW-0547">Nucleotide-binding</keyword>
<dbReference type="PANTHER" id="PTHR44830:SF1">
    <property type="entry name" value="TR-TYPE G DOMAIN-CONTAINING PROTEIN"/>
    <property type="match status" value="1"/>
</dbReference>
<feature type="domain" description="GTP-eEF1A C-terminal" evidence="9">
    <location>
        <begin position="127"/>
        <end position="227"/>
    </location>
</feature>
<dbReference type="GO" id="GO:0005525">
    <property type="term" value="F:GTP binding"/>
    <property type="evidence" value="ECO:0007669"/>
    <property type="project" value="UniProtKB-KW"/>
</dbReference>
<dbReference type="InterPro" id="IPR009000">
    <property type="entry name" value="Transl_B-barrel_sf"/>
</dbReference>
<evidence type="ECO:0000256" key="7">
    <source>
        <dbReference type="ARBA" id="ARBA00023134"/>
    </source>
</evidence>
<dbReference type="CDD" id="cd03705">
    <property type="entry name" value="EF1_alpha_III"/>
    <property type="match status" value="1"/>
</dbReference>
<dbReference type="SUPFAM" id="SSF50465">
    <property type="entry name" value="EF-Tu/eEF-1alpha/eIF2-gamma C-terminal domain"/>
    <property type="match status" value="1"/>
</dbReference>
<protein>
    <recommendedName>
        <fullName evidence="12">Elongation factor 1-alpha</fullName>
    </recommendedName>
</protein>
<proteinExistence type="inferred from homology"/>
<gene>
    <name evidence="10" type="ORF">KP509_09G081400</name>
</gene>
<evidence type="ECO:0000256" key="4">
    <source>
        <dbReference type="ARBA" id="ARBA00022741"/>
    </source>
</evidence>
<dbReference type="EMBL" id="CM035414">
    <property type="protein sequence ID" value="KAH7430068.1"/>
    <property type="molecule type" value="Genomic_DNA"/>
</dbReference>
<dbReference type="InterPro" id="IPR009001">
    <property type="entry name" value="Transl_elong_EF1A/Init_IF2_C"/>
</dbReference>
<dbReference type="GO" id="GO:0005737">
    <property type="term" value="C:cytoplasm"/>
    <property type="evidence" value="ECO:0007669"/>
    <property type="project" value="UniProtKB-SubCell"/>
</dbReference>
<comment type="caution">
    <text evidence="10">The sequence shown here is derived from an EMBL/GenBank/DDBJ whole genome shotgun (WGS) entry which is preliminary data.</text>
</comment>
<evidence type="ECO:0000259" key="8">
    <source>
        <dbReference type="Pfam" id="PF03144"/>
    </source>
</evidence>
<keyword evidence="11" id="KW-1185">Reference proteome</keyword>
<evidence type="ECO:0000313" key="10">
    <source>
        <dbReference type="EMBL" id="KAH7430068.1"/>
    </source>
</evidence>
<keyword evidence="6" id="KW-0648">Protein biosynthesis</keyword>
<evidence type="ECO:0000259" key="9">
    <source>
        <dbReference type="Pfam" id="PF22594"/>
    </source>
</evidence>
<keyword evidence="5" id="KW-0251">Elongation factor</keyword>
<dbReference type="Pfam" id="PF03144">
    <property type="entry name" value="GTP_EFTU_D2"/>
    <property type="match status" value="1"/>
</dbReference>
<dbReference type="GO" id="GO:0003746">
    <property type="term" value="F:translation elongation factor activity"/>
    <property type="evidence" value="ECO:0007669"/>
    <property type="project" value="UniProtKB-KW"/>
</dbReference>
<dbReference type="FunFam" id="2.40.30.10:FF:000003">
    <property type="entry name" value="Elongation factor 1-alpha"/>
    <property type="match status" value="1"/>
</dbReference>
<evidence type="ECO:0000256" key="6">
    <source>
        <dbReference type="ARBA" id="ARBA00022917"/>
    </source>
</evidence>
<dbReference type="PANTHER" id="PTHR44830">
    <property type="entry name" value="ELONGATION FACTOR 1 ALPHA"/>
    <property type="match status" value="1"/>
</dbReference>
<keyword evidence="3" id="KW-0963">Cytoplasm</keyword>
<dbReference type="GO" id="GO:0003729">
    <property type="term" value="F:mRNA binding"/>
    <property type="evidence" value="ECO:0007669"/>
    <property type="project" value="UniProtKB-ARBA"/>
</dbReference>
<comment type="similarity">
    <text evidence="2">Belongs to the TRAFAC class translation factor GTPase superfamily. Classic translation factor GTPase family. EF-Tu/EF-1A subfamily.</text>
</comment>
<dbReference type="SUPFAM" id="SSF50447">
    <property type="entry name" value="Translation proteins"/>
    <property type="match status" value="1"/>
</dbReference>